<accession>A0AA41R6Q3</accession>
<evidence type="ECO:0000313" key="2">
    <source>
        <dbReference type="Proteomes" id="UP001165427"/>
    </source>
</evidence>
<dbReference type="Proteomes" id="UP001165427">
    <property type="component" value="Unassembled WGS sequence"/>
</dbReference>
<evidence type="ECO:0000313" key="1">
    <source>
        <dbReference type="EMBL" id="MCJ8501941.1"/>
    </source>
</evidence>
<sequence length="105" mass="11961">MAAKRIQRKQFVPIGNVLETVLRKYRPATDASLLKVWEVWPQAVGPMIVDHAKPAAFKGDLLLVHVDASTWLHHLSIHEQELCRKINHLLGGDRVKRIKFKIGPL</sequence>
<comment type="caution">
    <text evidence="1">The sequence shown here is derived from an EMBL/GenBank/DDBJ whole genome shotgun (WGS) entry which is preliminary data.</text>
</comment>
<dbReference type="AlphaFoldDB" id="A0AA41R6Q3"/>
<proteinExistence type="predicted"/>
<name>A0AA41R6Q3_9BACT</name>
<dbReference type="RefSeq" id="WP_246911439.1">
    <property type="nucleotide sequence ID" value="NZ_JALJRB010000019.1"/>
</dbReference>
<protein>
    <submittedName>
        <fullName evidence="1">DUF721 domain-containing protein</fullName>
    </submittedName>
</protein>
<dbReference type="PANTHER" id="PTHR36456">
    <property type="entry name" value="UPF0232 PROTEIN SCO3875"/>
    <property type="match status" value="1"/>
</dbReference>
<dbReference type="Pfam" id="PF05258">
    <property type="entry name" value="DciA"/>
    <property type="match status" value="1"/>
</dbReference>
<organism evidence="1 2">
    <name type="scientific">Desulfatitalea alkaliphila</name>
    <dbReference type="NCBI Taxonomy" id="2929485"/>
    <lineage>
        <taxon>Bacteria</taxon>
        <taxon>Pseudomonadati</taxon>
        <taxon>Thermodesulfobacteriota</taxon>
        <taxon>Desulfobacteria</taxon>
        <taxon>Desulfobacterales</taxon>
        <taxon>Desulfosarcinaceae</taxon>
        <taxon>Desulfatitalea</taxon>
    </lineage>
</organism>
<dbReference type="PANTHER" id="PTHR36456:SF1">
    <property type="entry name" value="UPF0232 PROTEIN SCO3875"/>
    <property type="match status" value="1"/>
</dbReference>
<gene>
    <name evidence="1" type="ORF">MRX98_15255</name>
</gene>
<dbReference type="EMBL" id="JALJRB010000019">
    <property type="protein sequence ID" value="MCJ8501941.1"/>
    <property type="molecule type" value="Genomic_DNA"/>
</dbReference>
<keyword evidence="2" id="KW-1185">Reference proteome</keyword>
<reference evidence="1" key="1">
    <citation type="submission" date="2022-04" db="EMBL/GenBank/DDBJ databases">
        <title>Desulfatitalea alkaliphila sp. nov., a novel anaerobic sulfate-reducing bacterium isolated from terrestrial mud volcano, Taman Peninsula, Russia.</title>
        <authorList>
            <person name="Khomyakova M.A."/>
            <person name="Merkel A.Y."/>
            <person name="Slobodkin A.I."/>
        </authorList>
    </citation>
    <scope>NUCLEOTIDE SEQUENCE</scope>
    <source>
        <strain evidence="1">M08but</strain>
    </source>
</reference>
<dbReference type="InterPro" id="IPR007922">
    <property type="entry name" value="DciA-like"/>
</dbReference>